<dbReference type="AlphaFoldDB" id="A0AAV9HE62"/>
<reference evidence="3" key="2">
    <citation type="submission" date="2023-06" db="EMBL/GenBank/DDBJ databases">
        <authorList>
            <consortium name="Lawrence Berkeley National Laboratory"/>
            <person name="Mondo S.J."/>
            <person name="Hensen N."/>
            <person name="Bonometti L."/>
            <person name="Westerberg I."/>
            <person name="Brannstrom I.O."/>
            <person name="Guillou S."/>
            <person name="Cros-Aarteil S."/>
            <person name="Calhoun S."/>
            <person name="Haridas S."/>
            <person name="Kuo A."/>
            <person name="Pangilinan J."/>
            <person name="Riley R."/>
            <person name="Labutti K."/>
            <person name="Andreopoulos B."/>
            <person name="Lipzen A."/>
            <person name="Chen C."/>
            <person name="Yanf M."/>
            <person name="Daum C."/>
            <person name="Ng V."/>
            <person name="Clum A."/>
            <person name="Steindorff A."/>
            <person name="Ohm R."/>
            <person name="Martin F."/>
            <person name="Silar P."/>
            <person name="Natvig D."/>
            <person name="Lalanne C."/>
            <person name="Gautier V."/>
            <person name="Ament-Velasquez S.L."/>
            <person name="Kruys A."/>
            <person name="Hutchinson M.I."/>
            <person name="Powell A.J."/>
            <person name="Barry K."/>
            <person name="Miller A.N."/>
            <person name="Grigoriev I.V."/>
            <person name="Debuchy R."/>
            <person name="Gladieux P."/>
            <person name="Thoren M.H."/>
            <person name="Johannesson H."/>
        </authorList>
    </citation>
    <scope>NUCLEOTIDE SEQUENCE</scope>
    <source>
        <strain evidence="3">PSN324</strain>
    </source>
</reference>
<proteinExistence type="predicted"/>
<keyword evidence="2" id="KW-0732">Signal</keyword>
<keyword evidence="1" id="KW-0812">Transmembrane</keyword>
<reference evidence="3" key="1">
    <citation type="journal article" date="2023" name="Mol. Phylogenet. Evol.">
        <title>Genome-scale phylogeny and comparative genomics of the fungal order Sordariales.</title>
        <authorList>
            <person name="Hensen N."/>
            <person name="Bonometti L."/>
            <person name="Westerberg I."/>
            <person name="Brannstrom I.O."/>
            <person name="Guillou S."/>
            <person name="Cros-Aarteil S."/>
            <person name="Calhoun S."/>
            <person name="Haridas S."/>
            <person name="Kuo A."/>
            <person name="Mondo S."/>
            <person name="Pangilinan J."/>
            <person name="Riley R."/>
            <person name="LaButti K."/>
            <person name="Andreopoulos B."/>
            <person name="Lipzen A."/>
            <person name="Chen C."/>
            <person name="Yan M."/>
            <person name="Daum C."/>
            <person name="Ng V."/>
            <person name="Clum A."/>
            <person name="Steindorff A."/>
            <person name="Ohm R.A."/>
            <person name="Martin F."/>
            <person name="Silar P."/>
            <person name="Natvig D.O."/>
            <person name="Lalanne C."/>
            <person name="Gautier V."/>
            <person name="Ament-Velasquez S.L."/>
            <person name="Kruys A."/>
            <person name="Hutchinson M.I."/>
            <person name="Powell A.J."/>
            <person name="Barry K."/>
            <person name="Miller A.N."/>
            <person name="Grigoriev I.V."/>
            <person name="Debuchy R."/>
            <person name="Gladieux P."/>
            <person name="Hiltunen Thoren M."/>
            <person name="Johannesson H."/>
        </authorList>
    </citation>
    <scope>NUCLEOTIDE SEQUENCE</scope>
    <source>
        <strain evidence="3">PSN324</strain>
    </source>
</reference>
<gene>
    <name evidence="3" type="ORF">QBC42DRAFT_276589</name>
</gene>
<name>A0AAV9HE62_9PEZI</name>
<evidence type="ECO:0000313" key="3">
    <source>
        <dbReference type="EMBL" id="KAK4458474.1"/>
    </source>
</evidence>
<keyword evidence="4" id="KW-1185">Reference proteome</keyword>
<dbReference type="EMBL" id="MU865067">
    <property type="protein sequence ID" value="KAK4458474.1"/>
    <property type="molecule type" value="Genomic_DNA"/>
</dbReference>
<feature type="chain" id="PRO_5043754154" evidence="2">
    <location>
        <begin position="28"/>
        <end position="186"/>
    </location>
</feature>
<comment type="caution">
    <text evidence="3">The sequence shown here is derived from an EMBL/GenBank/DDBJ whole genome shotgun (WGS) entry which is preliminary data.</text>
</comment>
<evidence type="ECO:0000313" key="4">
    <source>
        <dbReference type="Proteomes" id="UP001321749"/>
    </source>
</evidence>
<keyword evidence="1" id="KW-0472">Membrane</keyword>
<accession>A0AAV9HE62</accession>
<keyword evidence="1" id="KW-1133">Transmembrane helix</keyword>
<feature type="transmembrane region" description="Helical" evidence="1">
    <location>
        <begin position="134"/>
        <end position="153"/>
    </location>
</feature>
<evidence type="ECO:0000256" key="1">
    <source>
        <dbReference type="SAM" id="Phobius"/>
    </source>
</evidence>
<feature type="signal peptide" evidence="2">
    <location>
        <begin position="1"/>
        <end position="27"/>
    </location>
</feature>
<feature type="transmembrane region" description="Helical" evidence="1">
    <location>
        <begin position="79"/>
        <end position="96"/>
    </location>
</feature>
<feature type="transmembrane region" description="Helical" evidence="1">
    <location>
        <begin position="45"/>
        <end position="67"/>
    </location>
</feature>
<sequence length="186" mass="20660">MPSKPHIHNLYLLYLLILSLSATPAAAITQYAEAPSCQIIGDPDIYGIGVRLGYYLTFFAGAIAVCSRNKRAMGETIKPINIIFCAVLIALIRNTLKGSFALLEWQITILSVWSLPTFLCVLIFTFGSARPASWAIYLLLSSIYLGLTPWLYWTRREQGQRMDCPVFKTILYLCFPISGFGGPVAV</sequence>
<protein>
    <submittedName>
        <fullName evidence="3">Uncharacterized protein</fullName>
    </submittedName>
</protein>
<feature type="transmembrane region" description="Helical" evidence="1">
    <location>
        <begin position="108"/>
        <end position="127"/>
    </location>
</feature>
<dbReference type="Proteomes" id="UP001321749">
    <property type="component" value="Unassembled WGS sequence"/>
</dbReference>
<organism evidence="3 4">
    <name type="scientific">Cladorrhinum samala</name>
    <dbReference type="NCBI Taxonomy" id="585594"/>
    <lineage>
        <taxon>Eukaryota</taxon>
        <taxon>Fungi</taxon>
        <taxon>Dikarya</taxon>
        <taxon>Ascomycota</taxon>
        <taxon>Pezizomycotina</taxon>
        <taxon>Sordariomycetes</taxon>
        <taxon>Sordariomycetidae</taxon>
        <taxon>Sordariales</taxon>
        <taxon>Podosporaceae</taxon>
        <taxon>Cladorrhinum</taxon>
    </lineage>
</organism>
<evidence type="ECO:0000256" key="2">
    <source>
        <dbReference type="SAM" id="SignalP"/>
    </source>
</evidence>